<proteinExistence type="predicted"/>
<feature type="chain" id="PRO_5034416200" evidence="1">
    <location>
        <begin position="23"/>
        <end position="112"/>
    </location>
</feature>
<evidence type="ECO:0000313" key="3">
    <source>
        <dbReference type="Proteomes" id="UP000615446"/>
    </source>
</evidence>
<gene>
    <name evidence="2" type="ORF">RCL2_002784900</name>
</gene>
<accession>A0A8H3MB56</accession>
<name>A0A8H3MB56_9GLOM</name>
<dbReference type="EMBL" id="BLAL01000300">
    <property type="protein sequence ID" value="GET01441.1"/>
    <property type="molecule type" value="Genomic_DNA"/>
</dbReference>
<dbReference type="AlphaFoldDB" id="A0A8H3MB56"/>
<reference evidence="2" key="1">
    <citation type="submission" date="2019-10" db="EMBL/GenBank/DDBJ databases">
        <title>Conservation and host-specific expression of non-tandemly repeated heterogenous ribosome RNA gene in arbuscular mycorrhizal fungi.</title>
        <authorList>
            <person name="Maeda T."/>
            <person name="Kobayashi Y."/>
            <person name="Nakagawa T."/>
            <person name="Ezawa T."/>
            <person name="Yamaguchi K."/>
            <person name="Bino T."/>
            <person name="Nishimoto Y."/>
            <person name="Shigenobu S."/>
            <person name="Kawaguchi M."/>
        </authorList>
    </citation>
    <scope>NUCLEOTIDE SEQUENCE</scope>
    <source>
        <strain evidence="2">HR1</strain>
    </source>
</reference>
<evidence type="ECO:0000256" key="1">
    <source>
        <dbReference type="SAM" id="SignalP"/>
    </source>
</evidence>
<evidence type="ECO:0000313" key="2">
    <source>
        <dbReference type="EMBL" id="GET01441.1"/>
    </source>
</evidence>
<organism evidence="2 3">
    <name type="scientific">Rhizophagus clarus</name>
    <dbReference type="NCBI Taxonomy" id="94130"/>
    <lineage>
        <taxon>Eukaryota</taxon>
        <taxon>Fungi</taxon>
        <taxon>Fungi incertae sedis</taxon>
        <taxon>Mucoromycota</taxon>
        <taxon>Glomeromycotina</taxon>
        <taxon>Glomeromycetes</taxon>
        <taxon>Glomerales</taxon>
        <taxon>Glomeraceae</taxon>
        <taxon>Rhizophagus</taxon>
    </lineage>
</organism>
<comment type="caution">
    <text evidence="2">The sequence shown here is derived from an EMBL/GenBank/DDBJ whole genome shotgun (WGS) entry which is preliminary data.</text>
</comment>
<sequence>MMLSFSSRFRFLLFVCTSSIDTMSLFTSPVSNFRNSHISRNVLQKVVSKDLFIELCSDRINYFNKILAALKSEKDEDRNIFEILIDIWKNDEVKGLIGLVGRWFLGQNSWSR</sequence>
<feature type="signal peptide" evidence="1">
    <location>
        <begin position="1"/>
        <end position="22"/>
    </location>
</feature>
<dbReference type="Proteomes" id="UP000615446">
    <property type="component" value="Unassembled WGS sequence"/>
</dbReference>
<protein>
    <submittedName>
        <fullName evidence="2">Uncharacterized protein</fullName>
    </submittedName>
</protein>
<keyword evidence="1" id="KW-0732">Signal</keyword>